<dbReference type="OrthoDB" id="9974421at2759"/>
<dbReference type="Gene3D" id="3.40.50.1820">
    <property type="entry name" value="alpha/beta hydrolase"/>
    <property type="match status" value="1"/>
</dbReference>
<dbReference type="Proteomes" id="UP000447434">
    <property type="component" value="Chromosome 14"/>
</dbReference>
<dbReference type="EMBL" id="WOCE01000014">
    <property type="protein sequence ID" value="KAE9599542.1"/>
    <property type="molecule type" value="Genomic_DNA"/>
</dbReference>
<keyword evidence="2" id="KW-1185">Reference proteome</keyword>
<dbReference type="InterPro" id="IPR029058">
    <property type="entry name" value="AB_hydrolase_fold"/>
</dbReference>
<accession>A0A6A4PBA1</accession>
<dbReference type="PANTHER" id="PTHR11005">
    <property type="entry name" value="LYSOSOMAL ACID LIPASE-RELATED"/>
    <property type="match status" value="1"/>
</dbReference>
<comment type="caution">
    <text evidence="1">The sequence shown here is derived from an EMBL/GenBank/DDBJ whole genome shotgun (WGS) entry which is preliminary data.</text>
</comment>
<sequence>MFLVQLTTTTVRFIKPNCVIVGLTFSNWVINYDSGYEFAAYRNGVLTKYDYVLPSENYRHYGQPSPPVYNLVNIPHDISLFLSYGGKYALSDVVDVQILLDILKFHDADKLTVQFIKEYAHADFVMGINAKDICSFIFQPSHLINRELRLKCLD</sequence>
<reference evidence="2" key="1">
    <citation type="journal article" date="2020" name="Nat. Commun.">
        <title>Genome sequence of the cluster root forming white lupin.</title>
        <authorList>
            <person name="Hufnagel B."/>
            <person name="Marques A."/>
            <person name="Soriano A."/>
            <person name="Marques L."/>
            <person name="Divol F."/>
            <person name="Doumas P."/>
            <person name="Sallet E."/>
            <person name="Mancinotti D."/>
            <person name="Carrere S."/>
            <person name="Marande W."/>
            <person name="Arribat S."/>
            <person name="Keller J."/>
            <person name="Huneau C."/>
            <person name="Blein T."/>
            <person name="Aime D."/>
            <person name="Laguerre M."/>
            <person name="Taylor J."/>
            <person name="Schubert V."/>
            <person name="Nelson M."/>
            <person name="Geu-Flores F."/>
            <person name="Crespi M."/>
            <person name="Gallardo-Guerrero K."/>
            <person name="Delaux P.-M."/>
            <person name="Salse J."/>
            <person name="Berges H."/>
            <person name="Guyot R."/>
            <person name="Gouzy J."/>
            <person name="Peret B."/>
        </authorList>
    </citation>
    <scope>NUCLEOTIDE SEQUENCE [LARGE SCALE GENOMIC DNA]</scope>
    <source>
        <strain evidence="2">cv. Amiga</strain>
    </source>
</reference>
<organism evidence="1 2">
    <name type="scientific">Lupinus albus</name>
    <name type="common">White lupine</name>
    <name type="synonym">Lupinus termis</name>
    <dbReference type="NCBI Taxonomy" id="3870"/>
    <lineage>
        <taxon>Eukaryota</taxon>
        <taxon>Viridiplantae</taxon>
        <taxon>Streptophyta</taxon>
        <taxon>Embryophyta</taxon>
        <taxon>Tracheophyta</taxon>
        <taxon>Spermatophyta</taxon>
        <taxon>Magnoliopsida</taxon>
        <taxon>eudicotyledons</taxon>
        <taxon>Gunneridae</taxon>
        <taxon>Pentapetalae</taxon>
        <taxon>rosids</taxon>
        <taxon>fabids</taxon>
        <taxon>Fabales</taxon>
        <taxon>Fabaceae</taxon>
        <taxon>Papilionoideae</taxon>
        <taxon>50 kb inversion clade</taxon>
        <taxon>genistoids sensu lato</taxon>
        <taxon>core genistoids</taxon>
        <taxon>Genisteae</taxon>
        <taxon>Lupinus</taxon>
    </lineage>
</organism>
<dbReference type="AlphaFoldDB" id="A0A6A4PBA1"/>
<evidence type="ECO:0000313" key="1">
    <source>
        <dbReference type="EMBL" id="KAE9599542.1"/>
    </source>
</evidence>
<protein>
    <submittedName>
        <fullName evidence="1">Putative triacylglycerol lipase</fullName>
    </submittedName>
</protein>
<proteinExistence type="predicted"/>
<gene>
    <name evidence="1" type="ORF">Lalb_Chr14g0363321</name>
</gene>
<evidence type="ECO:0000313" key="2">
    <source>
        <dbReference type="Proteomes" id="UP000447434"/>
    </source>
</evidence>
<name>A0A6A4PBA1_LUPAL</name>